<gene>
    <name evidence="6" type="primary">yofA_1</name>
    <name evidence="6" type="ORF">ERS852407_02296</name>
</gene>
<dbReference type="Proteomes" id="UP000095651">
    <property type="component" value="Unassembled WGS sequence"/>
</dbReference>
<dbReference type="AlphaFoldDB" id="A0A174DMH8"/>
<dbReference type="InterPro" id="IPR000847">
    <property type="entry name" value="LysR_HTH_N"/>
</dbReference>
<dbReference type="PANTHER" id="PTHR30126">
    <property type="entry name" value="HTH-TYPE TRANSCRIPTIONAL REGULATOR"/>
    <property type="match status" value="1"/>
</dbReference>
<evidence type="ECO:0000256" key="3">
    <source>
        <dbReference type="ARBA" id="ARBA00023125"/>
    </source>
</evidence>
<dbReference type="Pfam" id="PF00126">
    <property type="entry name" value="HTH_1"/>
    <property type="match status" value="1"/>
</dbReference>
<evidence type="ECO:0000313" key="6">
    <source>
        <dbReference type="EMBL" id="CUO26852.1"/>
    </source>
</evidence>
<evidence type="ECO:0000256" key="4">
    <source>
        <dbReference type="ARBA" id="ARBA00023163"/>
    </source>
</evidence>
<dbReference type="Pfam" id="PF03466">
    <property type="entry name" value="LysR_substrate"/>
    <property type="match status" value="1"/>
</dbReference>
<evidence type="ECO:0000259" key="5">
    <source>
        <dbReference type="PROSITE" id="PS50931"/>
    </source>
</evidence>
<dbReference type="FunFam" id="1.10.10.10:FF:000001">
    <property type="entry name" value="LysR family transcriptional regulator"/>
    <property type="match status" value="1"/>
</dbReference>
<proteinExistence type="inferred from homology"/>
<keyword evidence="4" id="KW-0804">Transcription</keyword>
<accession>A0A174DMH8</accession>
<evidence type="ECO:0000313" key="7">
    <source>
        <dbReference type="Proteomes" id="UP000095651"/>
    </source>
</evidence>
<dbReference type="EMBL" id="CYZE01000005">
    <property type="protein sequence ID" value="CUO26852.1"/>
    <property type="molecule type" value="Genomic_DNA"/>
</dbReference>
<dbReference type="SUPFAM" id="SSF53850">
    <property type="entry name" value="Periplasmic binding protein-like II"/>
    <property type="match status" value="1"/>
</dbReference>
<dbReference type="Gene3D" id="1.10.10.10">
    <property type="entry name" value="Winged helix-like DNA-binding domain superfamily/Winged helix DNA-binding domain"/>
    <property type="match status" value="1"/>
</dbReference>
<dbReference type="PROSITE" id="PS50931">
    <property type="entry name" value="HTH_LYSR"/>
    <property type="match status" value="1"/>
</dbReference>
<protein>
    <submittedName>
        <fullName evidence="6">Transcriptional regulator, LysR family</fullName>
    </submittedName>
</protein>
<dbReference type="Gene3D" id="3.40.190.290">
    <property type="match status" value="1"/>
</dbReference>
<dbReference type="RefSeq" id="WP_055655152.1">
    <property type="nucleotide sequence ID" value="NZ_CABIXC010000005.1"/>
</dbReference>
<dbReference type="InterPro" id="IPR036390">
    <property type="entry name" value="WH_DNA-bd_sf"/>
</dbReference>
<dbReference type="InterPro" id="IPR036388">
    <property type="entry name" value="WH-like_DNA-bd_sf"/>
</dbReference>
<dbReference type="GO" id="GO:0003700">
    <property type="term" value="F:DNA-binding transcription factor activity"/>
    <property type="evidence" value="ECO:0007669"/>
    <property type="project" value="InterPro"/>
</dbReference>
<dbReference type="InterPro" id="IPR005119">
    <property type="entry name" value="LysR_subst-bd"/>
</dbReference>
<evidence type="ECO:0000256" key="2">
    <source>
        <dbReference type="ARBA" id="ARBA00023015"/>
    </source>
</evidence>
<reference evidence="6 7" key="1">
    <citation type="submission" date="2015-09" db="EMBL/GenBank/DDBJ databases">
        <authorList>
            <consortium name="Pathogen Informatics"/>
        </authorList>
    </citation>
    <scope>NUCLEOTIDE SEQUENCE [LARGE SCALE GENOMIC DNA]</scope>
    <source>
        <strain evidence="6 7">2789STDY5608850</strain>
    </source>
</reference>
<name>A0A174DMH8_9FIRM</name>
<evidence type="ECO:0000256" key="1">
    <source>
        <dbReference type="ARBA" id="ARBA00009437"/>
    </source>
</evidence>
<sequence length="314" mass="35494">MELKYLTTFKTILETGSFQKAAERLNYAQSTITLQMQLLEQELSVKLFEKIGRRMELTQAGEGLLPYIDAVLEAVRQMENYGKCGHLLAGTLRIAMPETLLSYQMHQVLSAFRKLAPDVKLSLRTPNCYEIREQIISGIVDLGVHYDIGGYGASLVVEKLRDYQLVLAGSMELKQEACDFITKGQRKDICLLTMDKNSLYHRQFEEYLRKSDITLNGEMELVSTEAIKRSVAGNLGVAYLPRFTVDEELRCGLIRELPVSIENNRITTVCTYHKNKWVTPAIDLFISLLREQAAAGGVYSDEEASDKNLYNGAE</sequence>
<keyword evidence="2" id="KW-0805">Transcription regulation</keyword>
<dbReference type="CDD" id="cd05466">
    <property type="entry name" value="PBP2_LTTR_substrate"/>
    <property type="match status" value="1"/>
</dbReference>
<dbReference type="PANTHER" id="PTHR30126:SF5">
    <property type="entry name" value="HTH-TYPE TRANSCRIPTIONAL ACTIVATOR CMPR"/>
    <property type="match status" value="1"/>
</dbReference>
<dbReference type="GO" id="GO:0000976">
    <property type="term" value="F:transcription cis-regulatory region binding"/>
    <property type="evidence" value="ECO:0007669"/>
    <property type="project" value="TreeGrafter"/>
</dbReference>
<comment type="similarity">
    <text evidence="1">Belongs to the LysR transcriptional regulatory family.</text>
</comment>
<organism evidence="6 7">
    <name type="scientific">Hungatella hathewayi</name>
    <dbReference type="NCBI Taxonomy" id="154046"/>
    <lineage>
        <taxon>Bacteria</taxon>
        <taxon>Bacillati</taxon>
        <taxon>Bacillota</taxon>
        <taxon>Clostridia</taxon>
        <taxon>Lachnospirales</taxon>
        <taxon>Lachnospiraceae</taxon>
        <taxon>Hungatella</taxon>
    </lineage>
</organism>
<dbReference type="PRINTS" id="PR00039">
    <property type="entry name" value="HTHLYSR"/>
</dbReference>
<feature type="domain" description="HTH lysR-type" evidence="5">
    <location>
        <begin position="1"/>
        <end position="58"/>
    </location>
</feature>
<dbReference type="SUPFAM" id="SSF46785">
    <property type="entry name" value="Winged helix' DNA-binding domain"/>
    <property type="match status" value="1"/>
</dbReference>
<keyword evidence="3" id="KW-0238">DNA-binding</keyword>